<dbReference type="SMART" id="SM00054">
    <property type="entry name" value="EFh"/>
    <property type="match status" value="4"/>
</dbReference>
<dbReference type="InterPro" id="IPR011992">
    <property type="entry name" value="EF-hand-dom_pair"/>
</dbReference>
<dbReference type="PANTHER" id="PTHR24349">
    <property type="entry name" value="SERINE/THREONINE-PROTEIN KINASE"/>
    <property type="match status" value="1"/>
</dbReference>
<evidence type="ECO:0000256" key="16">
    <source>
        <dbReference type="ARBA" id="ARBA00022741"/>
    </source>
</evidence>
<evidence type="ECO:0000256" key="27">
    <source>
        <dbReference type="ARBA" id="ARBA00024334"/>
    </source>
</evidence>
<evidence type="ECO:0000256" key="7">
    <source>
        <dbReference type="ARBA" id="ARBA00012513"/>
    </source>
</evidence>
<keyword evidence="19 33" id="KW-0067">ATP-binding</keyword>
<dbReference type="PROSITE" id="PS50011">
    <property type="entry name" value="PROTEIN_KINASE_DOM"/>
    <property type="match status" value="1"/>
</dbReference>
<dbReference type="SUPFAM" id="SSF47473">
    <property type="entry name" value="EF-hand"/>
    <property type="match status" value="1"/>
</dbReference>
<evidence type="ECO:0000259" key="36">
    <source>
        <dbReference type="PROSITE" id="PS50222"/>
    </source>
</evidence>
<evidence type="ECO:0000256" key="4">
    <source>
        <dbReference type="ARBA" id="ARBA00004342"/>
    </source>
</evidence>
<dbReference type="Pfam" id="PF00069">
    <property type="entry name" value="Pkinase"/>
    <property type="match status" value="1"/>
</dbReference>
<evidence type="ECO:0000256" key="26">
    <source>
        <dbReference type="ARBA" id="ARBA00023288"/>
    </source>
</evidence>
<feature type="compositionally biased region" description="Basic and acidic residues" evidence="34">
    <location>
        <begin position="111"/>
        <end position="135"/>
    </location>
</feature>
<protein>
    <recommendedName>
        <fullName evidence="32">Calcium-dependent protein kinase 1</fullName>
        <ecNumber evidence="7">2.7.11.1</ecNumber>
    </recommendedName>
</protein>
<dbReference type="InterPro" id="IPR000719">
    <property type="entry name" value="Prot_kinase_dom"/>
</dbReference>
<dbReference type="Pfam" id="PF13499">
    <property type="entry name" value="EF-hand_7"/>
    <property type="match status" value="2"/>
</dbReference>
<feature type="domain" description="EF-hand" evidence="36">
    <location>
        <begin position="902"/>
        <end position="937"/>
    </location>
</feature>
<comment type="cofactor">
    <cofactor evidence="1">
        <name>Mg(2+)</name>
        <dbReference type="ChEBI" id="CHEBI:18420"/>
    </cofactor>
</comment>
<dbReference type="PROSITE" id="PS00107">
    <property type="entry name" value="PROTEIN_KINASE_ATP"/>
    <property type="match status" value="1"/>
</dbReference>
<comment type="caution">
    <text evidence="37">The sequence shown here is derived from an EMBL/GenBank/DDBJ whole genome shotgun (WGS) entry which is preliminary data.</text>
</comment>
<dbReference type="Gene3D" id="3.30.200.20">
    <property type="entry name" value="Phosphorylase Kinase, domain 1"/>
    <property type="match status" value="1"/>
</dbReference>
<keyword evidence="26" id="KW-0449">Lipoprotein</keyword>
<keyword evidence="25" id="KW-0966">Cell projection</keyword>
<dbReference type="GO" id="GO:0005886">
    <property type="term" value="C:plasma membrane"/>
    <property type="evidence" value="ECO:0007669"/>
    <property type="project" value="UniProtKB-SubCell"/>
</dbReference>
<proteinExistence type="inferred from homology"/>
<dbReference type="CDD" id="cd05117">
    <property type="entry name" value="STKc_CAMK"/>
    <property type="match status" value="1"/>
</dbReference>
<evidence type="ECO:0000256" key="11">
    <source>
        <dbReference type="ARBA" id="ARBA00022527"/>
    </source>
</evidence>
<feature type="compositionally biased region" description="Basic and acidic residues" evidence="34">
    <location>
        <begin position="167"/>
        <end position="182"/>
    </location>
</feature>
<comment type="function">
    <text evidence="28">Plays a fundamental role in microtubule organizing center structure and function. Component of the infraciliary lattice (ICL) and the ciliary basal bodies.</text>
</comment>
<reference evidence="37" key="1">
    <citation type="submission" date="2019-06" db="EMBL/GenBank/DDBJ databases">
        <authorList>
            <person name="Zheng W."/>
        </authorList>
    </citation>
    <scope>NUCLEOTIDE SEQUENCE</scope>
    <source>
        <strain evidence="37">QDHG01</strain>
    </source>
</reference>
<evidence type="ECO:0000256" key="8">
    <source>
        <dbReference type="ARBA" id="ARBA00022475"/>
    </source>
</evidence>
<keyword evidence="38" id="KW-1185">Reference proteome</keyword>
<dbReference type="SMART" id="SM00220">
    <property type="entry name" value="S_TKc"/>
    <property type="match status" value="1"/>
</dbReference>
<evidence type="ECO:0000256" key="18">
    <source>
        <dbReference type="ARBA" id="ARBA00022837"/>
    </source>
</evidence>
<evidence type="ECO:0000256" key="15">
    <source>
        <dbReference type="ARBA" id="ARBA00022737"/>
    </source>
</evidence>
<evidence type="ECO:0000256" key="1">
    <source>
        <dbReference type="ARBA" id="ARBA00001946"/>
    </source>
</evidence>
<accession>A0A8J8T8B1</accession>
<evidence type="ECO:0000256" key="5">
    <source>
        <dbReference type="ARBA" id="ARBA00004425"/>
    </source>
</evidence>
<dbReference type="PROSITE" id="PS50222">
    <property type="entry name" value="EF_HAND_2"/>
    <property type="match status" value="4"/>
</dbReference>
<evidence type="ECO:0000256" key="33">
    <source>
        <dbReference type="PROSITE-ProRule" id="PRU10141"/>
    </source>
</evidence>
<comment type="catalytic activity">
    <reaction evidence="30">
        <text>L-seryl-[protein] + ATP = O-phospho-L-seryl-[protein] + ADP + H(+)</text>
        <dbReference type="Rhea" id="RHEA:17989"/>
        <dbReference type="Rhea" id="RHEA-COMP:9863"/>
        <dbReference type="Rhea" id="RHEA-COMP:11604"/>
        <dbReference type="ChEBI" id="CHEBI:15378"/>
        <dbReference type="ChEBI" id="CHEBI:29999"/>
        <dbReference type="ChEBI" id="CHEBI:30616"/>
        <dbReference type="ChEBI" id="CHEBI:83421"/>
        <dbReference type="ChEBI" id="CHEBI:456216"/>
        <dbReference type="EC" id="2.7.11.1"/>
    </reaction>
</comment>
<feature type="domain" description="EF-hand" evidence="36">
    <location>
        <begin position="791"/>
        <end position="826"/>
    </location>
</feature>
<dbReference type="InterPro" id="IPR017441">
    <property type="entry name" value="Protein_kinase_ATP_BS"/>
</dbReference>
<dbReference type="InterPro" id="IPR008271">
    <property type="entry name" value="Ser/Thr_kinase_AS"/>
</dbReference>
<keyword evidence="16 33" id="KW-0547">Nucleotide-binding</keyword>
<dbReference type="GO" id="GO:0004674">
    <property type="term" value="F:protein serine/threonine kinase activity"/>
    <property type="evidence" value="ECO:0007669"/>
    <property type="project" value="UniProtKB-KW"/>
</dbReference>
<evidence type="ECO:0000256" key="6">
    <source>
        <dbReference type="ARBA" id="ARBA00005253"/>
    </source>
</evidence>
<feature type="compositionally biased region" description="Polar residues" evidence="34">
    <location>
        <begin position="58"/>
        <end position="67"/>
    </location>
</feature>
<keyword evidence="9" id="KW-0963">Cytoplasm</keyword>
<comment type="subcellular location">
    <subcellularLocation>
        <location evidence="4">Cell membrane</location>
        <topology evidence="4">Lipid-anchor</topology>
        <orientation evidence="4">Cytoplasmic side</orientation>
    </subcellularLocation>
    <subcellularLocation>
        <location evidence="2">Cell projection</location>
        <location evidence="2">Cilium</location>
        <location evidence="2">Flagellum</location>
    </subcellularLocation>
    <subcellularLocation>
        <location evidence="3">Cytoplasm</location>
        <location evidence="3">Cytoskeleton</location>
    </subcellularLocation>
    <subcellularLocation>
        <location evidence="5">Host cell membrane</location>
        <topology evidence="5">Lipid-anchor</topology>
    </subcellularLocation>
    <subcellularLocation>
        <location evidence="31">Parasitophorous vacuole membrane</location>
        <topology evidence="31">Lipid-anchor</topology>
    </subcellularLocation>
</comment>
<keyword evidence="14" id="KW-0479">Metal-binding</keyword>
<evidence type="ECO:0000256" key="3">
    <source>
        <dbReference type="ARBA" id="ARBA00004245"/>
    </source>
</evidence>
<evidence type="ECO:0000259" key="35">
    <source>
        <dbReference type="PROSITE" id="PS50011"/>
    </source>
</evidence>
<dbReference type="Gene3D" id="1.10.510.10">
    <property type="entry name" value="Transferase(Phosphotransferase) domain 1"/>
    <property type="match status" value="1"/>
</dbReference>
<dbReference type="GO" id="GO:0031514">
    <property type="term" value="C:motile cilium"/>
    <property type="evidence" value="ECO:0007669"/>
    <property type="project" value="UniProtKB-SubCell"/>
</dbReference>
<keyword evidence="23" id="KW-0564">Palmitate</keyword>
<evidence type="ECO:0000256" key="13">
    <source>
        <dbReference type="ARBA" id="ARBA00022707"/>
    </source>
</evidence>
<feature type="compositionally biased region" description="Low complexity" evidence="34">
    <location>
        <begin position="151"/>
        <end position="166"/>
    </location>
</feature>
<dbReference type="AlphaFoldDB" id="A0A8J8T8B1"/>
<dbReference type="FunFam" id="1.10.238.10:FF:000585">
    <property type="entry name" value="Calcium-dependent protein kinase-a"/>
    <property type="match status" value="1"/>
</dbReference>
<keyword evidence="15" id="KW-0677">Repeat</keyword>
<comment type="similarity">
    <text evidence="27">Belongs to the protein kinase superfamily. Ser/Thr protein kinase family. CDPK subfamily.</text>
</comment>
<evidence type="ECO:0000313" key="38">
    <source>
        <dbReference type="Proteomes" id="UP000785679"/>
    </source>
</evidence>
<organism evidence="37 38">
    <name type="scientific">Halteria grandinella</name>
    <dbReference type="NCBI Taxonomy" id="5974"/>
    <lineage>
        <taxon>Eukaryota</taxon>
        <taxon>Sar</taxon>
        <taxon>Alveolata</taxon>
        <taxon>Ciliophora</taxon>
        <taxon>Intramacronucleata</taxon>
        <taxon>Spirotrichea</taxon>
        <taxon>Stichotrichia</taxon>
        <taxon>Sporadotrichida</taxon>
        <taxon>Halteriidae</taxon>
        <taxon>Halteria</taxon>
    </lineage>
</organism>
<evidence type="ECO:0000256" key="10">
    <source>
        <dbReference type="ARBA" id="ARBA00022511"/>
    </source>
</evidence>
<dbReference type="PROSITE" id="PS00018">
    <property type="entry name" value="EF_HAND_1"/>
    <property type="match status" value="4"/>
</dbReference>
<evidence type="ECO:0000256" key="34">
    <source>
        <dbReference type="SAM" id="MobiDB-lite"/>
    </source>
</evidence>
<comment type="similarity">
    <text evidence="6">Belongs to the centrin family.</text>
</comment>
<keyword evidence="12" id="KW-0808">Transferase</keyword>
<feature type="compositionally biased region" description="Basic and acidic residues" evidence="34">
    <location>
        <begin position="296"/>
        <end position="312"/>
    </location>
</feature>
<dbReference type="GO" id="GO:0020002">
    <property type="term" value="C:host cell plasma membrane"/>
    <property type="evidence" value="ECO:0007669"/>
    <property type="project" value="UniProtKB-SubCell"/>
</dbReference>
<keyword evidence="24" id="KW-0206">Cytoskeleton</keyword>
<evidence type="ECO:0000256" key="24">
    <source>
        <dbReference type="ARBA" id="ARBA00023212"/>
    </source>
</evidence>
<dbReference type="EC" id="2.7.11.1" evidence="7"/>
<evidence type="ECO:0000256" key="28">
    <source>
        <dbReference type="ARBA" id="ARBA00025692"/>
    </source>
</evidence>
<keyword evidence="13" id="KW-0519">Myristate</keyword>
<feature type="binding site" evidence="33">
    <location>
        <position position="521"/>
    </location>
    <ligand>
        <name>ATP</name>
        <dbReference type="ChEBI" id="CHEBI:30616"/>
    </ligand>
</feature>
<feature type="compositionally biased region" description="Basic residues" evidence="34">
    <location>
        <begin position="382"/>
        <end position="391"/>
    </location>
</feature>
<evidence type="ECO:0000256" key="21">
    <source>
        <dbReference type="ARBA" id="ARBA00022870"/>
    </source>
</evidence>
<evidence type="ECO:0000256" key="12">
    <source>
        <dbReference type="ARBA" id="ARBA00022679"/>
    </source>
</evidence>
<feature type="compositionally biased region" description="Basic residues" evidence="34">
    <location>
        <begin position="254"/>
        <end position="267"/>
    </location>
</feature>
<dbReference type="OrthoDB" id="40902at2759"/>
<dbReference type="EMBL" id="RRYP01001362">
    <property type="protein sequence ID" value="TNV86044.1"/>
    <property type="molecule type" value="Genomic_DNA"/>
</dbReference>
<evidence type="ECO:0000256" key="32">
    <source>
        <dbReference type="ARBA" id="ARBA00068067"/>
    </source>
</evidence>
<keyword evidence="18" id="KW-0106">Calcium</keyword>
<dbReference type="GO" id="GO:0005524">
    <property type="term" value="F:ATP binding"/>
    <property type="evidence" value="ECO:0007669"/>
    <property type="project" value="UniProtKB-UniRule"/>
</dbReference>
<keyword evidence="8" id="KW-1003">Cell membrane</keyword>
<comment type="catalytic activity">
    <reaction evidence="29">
        <text>L-threonyl-[protein] + ATP = O-phospho-L-threonyl-[protein] + ADP + H(+)</text>
        <dbReference type="Rhea" id="RHEA:46608"/>
        <dbReference type="Rhea" id="RHEA-COMP:11060"/>
        <dbReference type="Rhea" id="RHEA-COMP:11605"/>
        <dbReference type="ChEBI" id="CHEBI:15378"/>
        <dbReference type="ChEBI" id="CHEBI:30013"/>
        <dbReference type="ChEBI" id="CHEBI:30616"/>
        <dbReference type="ChEBI" id="CHEBI:61977"/>
        <dbReference type="ChEBI" id="CHEBI:456216"/>
        <dbReference type="EC" id="2.7.11.1"/>
    </reaction>
</comment>
<evidence type="ECO:0000256" key="17">
    <source>
        <dbReference type="ARBA" id="ARBA00022777"/>
    </source>
</evidence>
<evidence type="ECO:0000313" key="37">
    <source>
        <dbReference type="EMBL" id="TNV86044.1"/>
    </source>
</evidence>
<dbReference type="GO" id="GO:0005856">
    <property type="term" value="C:cytoskeleton"/>
    <property type="evidence" value="ECO:0007669"/>
    <property type="project" value="UniProtKB-SubCell"/>
</dbReference>
<keyword evidence="22" id="KW-0969">Cilium</keyword>
<feature type="domain" description="EF-hand" evidence="36">
    <location>
        <begin position="866"/>
        <end position="901"/>
    </location>
</feature>
<evidence type="ECO:0000256" key="14">
    <source>
        <dbReference type="ARBA" id="ARBA00022723"/>
    </source>
</evidence>
<keyword evidence="10" id="KW-1032">Host cell membrane</keyword>
<evidence type="ECO:0000256" key="29">
    <source>
        <dbReference type="ARBA" id="ARBA00047899"/>
    </source>
</evidence>
<keyword evidence="17" id="KW-0418">Kinase</keyword>
<keyword evidence="20" id="KW-0282">Flagellum</keyword>
<evidence type="ECO:0000256" key="30">
    <source>
        <dbReference type="ARBA" id="ARBA00048679"/>
    </source>
</evidence>
<dbReference type="InterPro" id="IPR018247">
    <property type="entry name" value="EF_Hand_1_Ca_BS"/>
</dbReference>
<feature type="compositionally biased region" description="Basic residues" evidence="34">
    <location>
        <begin position="205"/>
        <end position="217"/>
    </location>
</feature>
<dbReference type="GO" id="GO:0020005">
    <property type="term" value="C:symbiont-containing vacuole membrane"/>
    <property type="evidence" value="ECO:0007669"/>
    <property type="project" value="UniProtKB-SubCell"/>
</dbReference>
<dbReference type="CDD" id="cd00051">
    <property type="entry name" value="EFh"/>
    <property type="match status" value="1"/>
</dbReference>
<feature type="compositionally biased region" description="Low complexity" evidence="34">
    <location>
        <begin position="21"/>
        <end position="30"/>
    </location>
</feature>
<evidence type="ECO:0000256" key="23">
    <source>
        <dbReference type="ARBA" id="ARBA00023139"/>
    </source>
</evidence>
<feature type="domain" description="EF-hand" evidence="36">
    <location>
        <begin position="830"/>
        <end position="865"/>
    </location>
</feature>
<evidence type="ECO:0000256" key="19">
    <source>
        <dbReference type="ARBA" id="ARBA00022840"/>
    </source>
</evidence>
<feature type="compositionally biased region" description="Basic residues" evidence="34">
    <location>
        <begin position="336"/>
        <end position="352"/>
    </location>
</feature>
<feature type="domain" description="Protein kinase" evidence="35">
    <location>
        <begin position="488"/>
        <end position="743"/>
    </location>
</feature>
<dbReference type="InterPro" id="IPR050205">
    <property type="entry name" value="CDPK_Ser/Thr_kinases"/>
</dbReference>
<keyword evidence="21" id="KW-0472">Membrane</keyword>
<keyword evidence="21" id="KW-1043">Host membrane</keyword>
<dbReference type="GO" id="GO:0005509">
    <property type="term" value="F:calcium ion binding"/>
    <property type="evidence" value="ECO:0007669"/>
    <property type="project" value="InterPro"/>
</dbReference>
<evidence type="ECO:0000256" key="2">
    <source>
        <dbReference type="ARBA" id="ARBA00004230"/>
    </source>
</evidence>
<dbReference type="FunFam" id="1.10.510.10:FF:000398">
    <property type="entry name" value="Calcium-dependent protein kinase 1"/>
    <property type="match status" value="1"/>
</dbReference>
<feature type="region of interest" description="Disordered" evidence="34">
    <location>
        <begin position="15"/>
        <end position="421"/>
    </location>
</feature>
<evidence type="ECO:0000256" key="9">
    <source>
        <dbReference type="ARBA" id="ARBA00022490"/>
    </source>
</evidence>
<dbReference type="PROSITE" id="PS00108">
    <property type="entry name" value="PROTEIN_KINASE_ST"/>
    <property type="match status" value="1"/>
</dbReference>
<evidence type="ECO:0000256" key="22">
    <source>
        <dbReference type="ARBA" id="ARBA00023069"/>
    </source>
</evidence>
<dbReference type="Gene3D" id="1.10.238.10">
    <property type="entry name" value="EF-hand"/>
    <property type="match status" value="2"/>
</dbReference>
<evidence type="ECO:0000256" key="20">
    <source>
        <dbReference type="ARBA" id="ARBA00022846"/>
    </source>
</evidence>
<feature type="compositionally biased region" description="Basic and acidic residues" evidence="34">
    <location>
        <begin position="69"/>
        <end position="85"/>
    </location>
</feature>
<dbReference type="FunFam" id="1.10.238.10:FF:000178">
    <property type="entry name" value="Calmodulin-2 A"/>
    <property type="match status" value="1"/>
</dbReference>
<dbReference type="FunFam" id="3.30.200.20:FF:000315">
    <property type="entry name" value="Calcium-dependent protein kinase 3"/>
    <property type="match status" value="1"/>
</dbReference>
<dbReference type="SUPFAM" id="SSF56112">
    <property type="entry name" value="Protein kinase-like (PK-like)"/>
    <property type="match status" value="1"/>
</dbReference>
<name>A0A8J8T8B1_HALGN</name>
<sequence length="999" mass="111589">MRVNCHKLKIEQPDIDEEGISTISSHSSYLSDEERKKLHQGLSQSQQDKLEQRRLSKHQQALQQQVEAPNKEESKIQKQKMKIEIQSHSSSQNGPRSKQPDKQRSMTPDIVKLKDAKQRFMHTDQDVLKVGKDAGSKMNSAASSKQDKSSMKSSSSSSSSSQSSSSEKQEGQGGRGEEEKAEAVVQDLPPPGHPNMPEQNEPAKKKQTFRGGRRASLYHKPTFKEALLTDNEAPAEGDLAGGAGDAGGVSDPKIKKKSTKKTNRNRRQSVMPSAYLINQLILNDQEEQGQGTAPNVRDESVSRDVRKNKGGENSKQNFKSGEIGADQTIGQVTQKRVSKKNVKKVVRVNTNKKKAETPQYSFNNDQNIEKGPGQDQPGALRSVKKSIKQKSKFAPSNAESFHTGAGGAGQGGPSNAAHAFTSQNIMGGGGAIGSILNTVQASELKDKDELDRFNLIEVSKDLKKVCDGLILDKNMFINEKRGKVTNDYEIHDVIGKGGYGEVKKVVHKITGETRAMKIIKKESCDESYLKSLTNEINILRNLDHPHIIKLFEIYQDSHSIYMIQEFLAGGEVFSIVKNKKTLNETIAAKIIKQVLQAVNYLHSKSIVHRDLKPENMLLECDDQWDIKIIDFGLSRYFSKDKKMCQRLGTPFYVAPEVLKKKYDEKCDIWSIGIILHILLGGSPPFQGRNDDQIFEQITLGYISFSGPEWKSISNEAKIFIKKLLQVNPDLRYSARQALDDAWIRIYTGADNIQITYSVALKVHNNLKYFRHDRKLQLAVITYMASQFASKEERRRMNEVFKAFDANNDGILSRDELIKGFLPVYGGDANRTKIEVEFILSKLDLNGSGEVDYSEFILATINLRDMLNKDKLRAAFKLFDLDNNGRITMKEIKTVLQGSGAATAPEEWQKIISDIDKDGDGEISFPEFNEMMQNLLKFVDPNEEKEKLAQTVAEKEKQQSSPRNQQMQTQKIIGGAGVAATQPVLLKGGSSAALLKQALR</sequence>
<dbReference type="InterPro" id="IPR011009">
    <property type="entry name" value="Kinase-like_dom_sf"/>
</dbReference>
<gene>
    <name evidence="37" type="ORF">FGO68_gene16109</name>
</gene>
<dbReference type="Proteomes" id="UP000785679">
    <property type="component" value="Unassembled WGS sequence"/>
</dbReference>
<dbReference type="InterPro" id="IPR002048">
    <property type="entry name" value="EF_hand_dom"/>
</dbReference>
<keyword evidence="11" id="KW-0723">Serine/threonine-protein kinase</keyword>
<evidence type="ECO:0000256" key="31">
    <source>
        <dbReference type="ARBA" id="ARBA00060437"/>
    </source>
</evidence>
<evidence type="ECO:0000256" key="25">
    <source>
        <dbReference type="ARBA" id="ARBA00023273"/>
    </source>
</evidence>